<name>A0A9P8PW11_9ASCO</name>
<keyword evidence="3" id="KW-0256">Endoplasmic reticulum</keyword>
<proteinExistence type="predicted"/>
<gene>
    <name evidence="6" type="ORF">OGATHE_000165</name>
</gene>
<dbReference type="AlphaFoldDB" id="A0A9P8PW11"/>
<dbReference type="GO" id="GO:0015031">
    <property type="term" value="P:protein transport"/>
    <property type="evidence" value="ECO:0007669"/>
    <property type="project" value="UniProtKB-KW"/>
</dbReference>
<comment type="caution">
    <text evidence="6">The sequence shown here is derived from an EMBL/GenBank/DDBJ whole genome shotgun (WGS) entry which is preliminary data.</text>
</comment>
<keyword evidence="4" id="KW-0653">Protein transport</keyword>
<dbReference type="PANTHER" id="PTHR40787">
    <property type="entry name" value="SECRETED PROTEIN"/>
    <property type="match status" value="1"/>
</dbReference>
<dbReference type="InterPro" id="IPR013244">
    <property type="entry name" value="Sec39_domain"/>
</dbReference>
<evidence type="ECO:0000256" key="2">
    <source>
        <dbReference type="ARBA" id="ARBA00022448"/>
    </source>
</evidence>
<sequence length="695" mass="78155">MSASDSTYLALRDSCVRGELPDGLGSIASLLTPVKTLQILLVDLPETASLRLCFEAAQSALKGSDATESLPLPDAFALPEAVVAKLVAEADSLLEEEVCRWHFDSNGDLYFQFVQARIFKTNYYLGVLPAPEEIEDLVVASEFTSKQLTDWWSLFYVPLANLAKYGDLPLLLDFVDTYSPTEQTELFIGLLDTSNHDRIVHWLCKYHTYLNDNGSTINDYILSLGNAIVTKSSDQIEAKFETLTALVKSSDLLAYLQASGALQKFVSIVLAIIYLCPEVSLSLYMKMKEILVCLKLVDAEFLAPNTDQTLTRKATLQEMANSIAPCPEIINILTQYVETGERLFSNNMSLAQVAELPNLDSQDQYNQLEKFILTESEYLTTTKQWESLLSSIYFLLNNTHVFNKVKLAPVDELVLSKLLSKNMFVLTTSVFLPKYCTLETGQIDKIIVNAAWDFYRKATNCDPSMGYLKSARNCLQMASSGTLQLDQLITANQELLHWKLYFKPGVPIKPLDILEAKDPLKIVSRILELNDRAYKETELLESLLLHLSTGLDSHSQDEMATVKLRLLCLDFAIAQDFGHSLQLALTLIDMAVDAKQKDPKLFGLIQERWFSIFQLVKNDYVEPQEHEQITQKLHLLQRLMLIVPTEFNTNVLEQWQLLNSVLDQVVSETPPSGQTKIEKSNDLGKNIIGWIVGAQ</sequence>
<dbReference type="Proteomes" id="UP000788993">
    <property type="component" value="Unassembled WGS sequence"/>
</dbReference>
<evidence type="ECO:0000256" key="4">
    <source>
        <dbReference type="ARBA" id="ARBA00022927"/>
    </source>
</evidence>
<accession>A0A9P8PW11</accession>
<evidence type="ECO:0000259" key="5">
    <source>
        <dbReference type="Pfam" id="PF08314"/>
    </source>
</evidence>
<organism evidence="6 7">
    <name type="scientific">Ogataea polymorpha</name>
    <dbReference type="NCBI Taxonomy" id="460523"/>
    <lineage>
        <taxon>Eukaryota</taxon>
        <taxon>Fungi</taxon>
        <taxon>Dikarya</taxon>
        <taxon>Ascomycota</taxon>
        <taxon>Saccharomycotina</taxon>
        <taxon>Pichiomycetes</taxon>
        <taxon>Pichiales</taxon>
        <taxon>Pichiaceae</taxon>
        <taxon>Ogataea</taxon>
    </lineage>
</organism>
<feature type="domain" description="Sec39" evidence="5">
    <location>
        <begin position="260"/>
        <end position="667"/>
    </location>
</feature>
<reference evidence="6" key="2">
    <citation type="submission" date="2021-01" db="EMBL/GenBank/DDBJ databases">
        <authorList>
            <person name="Schikora-Tamarit M.A."/>
        </authorList>
    </citation>
    <scope>NUCLEOTIDE SEQUENCE</scope>
    <source>
        <strain evidence="6">NCAIM Y.01608</strain>
    </source>
</reference>
<dbReference type="GO" id="GO:0006890">
    <property type="term" value="P:retrograde vesicle-mediated transport, Golgi to endoplasmic reticulum"/>
    <property type="evidence" value="ECO:0007669"/>
    <property type="project" value="InterPro"/>
</dbReference>
<protein>
    <recommendedName>
        <fullName evidence="5">Sec39 domain-containing protein</fullName>
    </recommendedName>
</protein>
<keyword evidence="2" id="KW-0813">Transport</keyword>
<dbReference type="GO" id="GO:0005783">
    <property type="term" value="C:endoplasmic reticulum"/>
    <property type="evidence" value="ECO:0007669"/>
    <property type="project" value="UniProtKB-SubCell"/>
</dbReference>
<evidence type="ECO:0000256" key="1">
    <source>
        <dbReference type="ARBA" id="ARBA00004240"/>
    </source>
</evidence>
<dbReference type="Pfam" id="PF08314">
    <property type="entry name" value="Sec39"/>
    <property type="match status" value="1"/>
</dbReference>
<keyword evidence="7" id="KW-1185">Reference proteome</keyword>
<evidence type="ECO:0000313" key="6">
    <source>
        <dbReference type="EMBL" id="KAH3678615.1"/>
    </source>
</evidence>
<dbReference type="PANTHER" id="PTHR40787:SF3">
    <property type="entry name" value="PROTEIN TRANSPORT PROTEIN SEC39"/>
    <property type="match status" value="1"/>
</dbReference>
<reference evidence="6" key="1">
    <citation type="journal article" date="2021" name="Open Biol.">
        <title>Shared evolutionary footprints suggest mitochondrial oxidative damage underlies multiple complex I losses in fungi.</title>
        <authorList>
            <person name="Schikora-Tamarit M.A."/>
            <person name="Marcet-Houben M."/>
            <person name="Nosek J."/>
            <person name="Gabaldon T."/>
        </authorList>
    </citation>
    <scope>NUCLEOTIDE SEQUENCE</scope>
    <source>
        <strain evidence="6">NCAIM Y.01608</strain>
    </source>
</reference>
<comment type="subcellular location">
    <subcellularLocation>
        <location evidence="1">Endoplasmic reticulum</location>
    </subcellularLocation>
</comment>
<evidence type="ECO:0000256" key="3">
    <source>
        <dbReference type="ARBA" id="ARBA00022824"/>
    </source>
</evidence>
<dbReference type="EMBL" id="JAEUBD010000014">
    <property type="protein sequence ID" value="KAH3678615.1"/>
    <property type="molecule type" value="Genomic_DNA"/>
</dbReference>
<evidence type="ECO:0000313" key="7">
    <source>
        <dbReference type="Proteomes" id="UP000788993"/>
    </source>
</evidence>